<dbReference type="PANTHER" id="PTHR32305:SF15">
    <property type="entry name" value="PROTEIN RHSA-RELATED"/>
    <property type="match status" value="1"/>
</dbReference>
<dbReference type="InterPro" id="IPR050708">
    <property type="entry name" value="T6SS_VgrG/RHS"/>
</dbReference>
<gene>
    <name evidence="3" type="primary">wapA_2</name>
    <name evidence="4" type="ORF">DW927_20285</name>
    <name evidence="5" type="ORF">DWZ31_19600</name>
    <name evidence="3" type="ORF">ERS852572_03963</name>
</gene>
<keyword evidence="1" id="KW-0677">Repeat</keyword>
<evidence type="ECO:0000313" key="5">
    <source>
        <dbReference type="EMBL" id="RHN02019.1"/>
    </source>
</evidence>
<dbReference type="InterPro" id="IPR056823">
    <property type="entry name" value="TEN-like_YD-shell"/>
</dbReference>
<evidence type="ECO:0000313" key="4">
    <source>
        <dbReference type="EMBL" id="RHA59937.1"/>
    </source>
</evidence>
<feature type="domain" description="Teneurin-like YD-shell" evidence="2">
    <location>
        <begin position="13"/>
        <end position="242"/>
    </location>
</feature>
<dbReference type="AlphaFoldDB" id="A0A173W1E9"/>
<evidence type="ECO:0000313" key="8">
    <source>
        <dbReference type="Proteomes" id="UP000284465"/>
    </source>
</evidence>
<dbReference type="OrthoDB" id="9815752at2"/>
<evidence type="ECO:0000313" key="7">
    <source>
        <dbReference type="Proteomes" id="UP000283586"/>
    </source>
</evidence>
<dbReference type="InterPro" id="IPR022385">
    <property type="entry name" value="Rhs_assc_core"/>
</dbReference>
<sequence>MNRLVSENCGDSRISYKYDLSGNRISRDTDGRTENYLYNSRNQLTQLTGDDKNISYTYDPAGNLTEEHSTEHKKIYSYDTYNRNTEINGNDFTQKNHYDAEGYRYSIEENDKVTNFVYRCGIMLAELDEAGNQAKTYTLGNEYAGHVSELNNSLTSENKAASYYITDEQGSIRYILDQSGEVQNYYQYSAFGETIISEETTPNRLRYNAQTEDELTGLYYLRARYYAPGIGRFTQEDVIYNDGLNLYAFH</sequence>
<dbReference type="NCBIfam" id="TIGR03696">
    <property type="entry name" value="Rhs_assc_core"/>
    <property type="match status" value="1"/>
</dbReference>
<dbReference type="PANTHER" id="PTHR32305">
    <property type="match status" value="1"/>
</dbReference>
<reference evidence="7 8" key="2">
    <citation type="submission" date="2018-08" db="EMBL/GenBank/DDBJ databases">
        <title>A genome reference for cultivated species of the human gut microbiota.</title>
        <authorList>
            <person name="Zou Y."/>
            <person name="Xue W."/>
            <person name="Luo G."/>
        </authorList>
    </citation>
    <scope>NUCLEOTIDE SEQUENCE [LARGE SCALE GENOMIC DNA]</scope>
    <source>
        <strain evidence="5 7">AF31-21AC</strain>
        <strain evidence="4 8">AM43-11</strain>
    </source>
</reference>
<evidence type="ECO:0000259" key="2">
    <source>
        <dbReference type="Pfam" id="PF25023"/>
    </source>
</evidence>
<dbReference type="NCBIfam" id="TIGR01643">
    <property type="entry name" value="YD_repeat_2x"/>
    <property type="match status" value="1"/>
</dbReference>
<dbReference type="STRING" id="166486.ERS852572_03963"/>
<accession>A0A173W1E9</accession>
<dbReference type="Pfam" id="PF25023">
    <property type="entry name" value="TEN_YD-shell"/>
    <property type="match status" value="1"/>
</dbReference>
<dbReference type="EMBL" id="CYXZ01000072">
    <property type="protein sequence ID" value="CUN32686.1"/>
    <property type="molecule type" value="Genomic_DNA"/>
</dbReference>
<reference evidence="3 6" key="1">
    <citation type="submission" date="2015-09" db="EMBL/GenBank/DDBJ databases">
        <authorList>
            <consortium name="Pathogen Informatics"/>
        </authorList>
    </citation>
    <scope>NUCLEOTIDE SEQUENCE [LARGE SCALE GENOMIC DNA]</scope>
    <source>
        <strain evidence="3 6">2789STDY5834960</strain>
    </source>
</reference>
<dbReference type="PaxDb" id="166486-ERS852572_03963"/>
<dbReference type="InterPro" id="IPR006530">
    <property type="entry name" value="YD"/>
</dbReference>
<name>A0A173W1E9_9FIRM</name>
<dbReference type="Gene3D" id="2.180.10.10">
    <property type="entry name" value="RHS repeat-associated core"/>
    <property type="match status" value="1"/>
</dbReference>
<evidence type="ECO:0000256" key="1">
    <source>
        <dbReference type="ARBA" id="ARBA00022737"/>
    </source>
</evidence>
<dbReference type="Proteomes" id="UP000283586">
    <property type="component" value="Unassembled WGS sequence"/>
</dbReference>
<organism evidence="3 6">
    <name type="scientific">Roseburia intestinalis</name>
    <dbReference type="NCBI Taxonomy" id="166486"/>
    <lineage>
        <taxon>Bacteria</taxon>
        <taxon>Bacillati</taxon>
        <taxon>Bacillota</taxon>
        <taxon>Clostridia</taxon>
        <taxon>Lachnospirales</taxon>
        <taxon>Lachnospiraceae</taxon>
        <taxon>Roseburia</taxon>
    </lineage>
</organism>
<dbReference type="EMBL" id="QRQN01000056">
    <property type="protein sequence ID" value="RHN02019.1"/>
    <property type="molecule type" value="Genomic_DNA"/>
</dbReference>
<dbReference type="Proteomes" id="UP000284465">
    <property type="component" value="Unassembled WGS sequence"/>
</dbReference>
<proteinExistence type="predicted"/>
<evidence type="ECO:0000313" key="6">
    <source>
        <dbReference type="Proteomes" id="UP000095350"/>
    </source>
</evidence>
<dbReference type="Proteomes" id="UP000095350">
    <property type="component" value="Unassembled WGS sequence"/>
</dbReference>
<dbReference type="RefSeq" id="WP_055196180.1">
    <property type="nucleotide sequence ID" value="NZ_CABIYH010000072.1"/>
</dbReference>
<dbReference type="EMBL" id="QSFP01000057">
    <property type="protein sequence ID" value="RHA59937.1"/>
    <property type="molecule type" value="Genomic_DNA"/>
</dbReference>
<evidence type="ECO:0000313" key="3">
    <source>
        <dbReference type="EMBL" id="CUN32686.1"/>
    </source>
</evidence>
<protein>
    <submittedName>
        <fullName evidence="3">Cell wall-associated polypeptide CWBP200</fullName>
    </submittedName>
    <submittedName>
        <fullName evidence="4">RHS repeat-associated core domain-containing protein</fullName>
    </submittedName>
</protein>